<feature type="domain" description="CCHC-type" evidence="7">
    <location>
        <begin position="194"/>
        <end position="209"/>
    </location>
</feature>
<evidence type="ECO:0000256" key="4">
    <source>
        <dbReference type="ARBA" id="ARBA00022833"/>
    </source>
</evidence>
<dbReference type="KEGG" id="lpan:LPMP_353260"/>
<dbReference type="SMART" id="SM00343">
    <property type="entry name" value="ZnF_C2HC"/>
    <property type="match status" value="9"/>
</dbReference>
<organism evidence="8 9">
    <name type="scientific">Leishmania panamensis</name>
    <dbReference type="NCBI Taxonomy" id="5679"/>
    <lineage>
        <taxon>Eukaryota</taxon>
        <taxon>Discoba</taxon>
        <taxon>Euglenozoa</taxon>
        <taxon>Kinetoplastea</taxon>
        <taxon>Metakinetoplastina</taxon>
        <taxon>Trypanosomatida</taxon>
        <taxon>Trypanosomatidae</taxon>
        <taxon>Leishmaniinae</taxon>
        <taxon>Leishmania</taxon>
        <taxon>Leishmania guyanensis species complex</taxon>
    </lineage>
</organism>
<feature type="domain" description="CCHC-type" evidence="7">
    <location>
        <begin position="135"/>
        <end position="150"/>
    </location>
</feature>
<evidence type="ECO:0000256" key="6">
    <source>
        <dbReference type="SAM" id="MobiDB-lite"/>
    </source>
</evidence>
<dbReference type="Gene3D" id="3.40.50.1010">
    <property type="entry name" value="5'-nuclease"/>
    <property type="match status" value="1"/>
</dbReference>
<keyword evidence="3 5" id="KW-0863">Zinc-finger</keyword>
<reference evidence="8 9" key="1">
    <citation type="journal article" date="2015" name="Sci. Rep.">
        <title>The genome of Leishmania panamensis: insights into genomics of the L. (Viannia) subgenus.</title>
        <authorList>
            <person name="Llanes A."/>
            <person name="Restrepo C.M."/>
            <person name="Vecchio G.D."/>
            <person name="Anguizola F.J."/>
            <person name="Lleonart R."/>
        </authorList>
    </citation>
    <scope>NUCLEOTIDE SEQUENCE [LARGE SCALE GENOMIC DNA]</scope>
    <source>
        <strain evidence="8 9">MHOM/PA/94/PSC-1</strain>
    </source>
</reference>
<feature type="domain" description="CCHC-type" evidence="7">
    <location>
        <begin position="172"/>
        <end position="186"/>
    </location>
</feature>
<feature type="domain" description="CCHC-type" evidence="7">
    <location>
        <begin position="52"/>
        <end position="66"/>
    </location>
</feature>
<accession>A0A088S236</accession>
<feature type="region of interest" description="Disordered" evidence="6">
    <location>
        <begin position="293"/>
        <end position="318"/>
    </location>
</feature>
<dbReference type="Pfam" id="PF00098">
    <property type="entry name" value="zf-CCHC"/>
    <property type="match status" value="2"/>
</dbReference>
<feature type="domain" description="CCHC-type" evidence="7">
    <location>
        <begin position="152"/>
        <end position="166"/>
    </location>
</feature>
<evidence type="ECO:0000313" key="9">
    <source>
        <dbReference type="Proteomes" id="UP000063063"/>
    </source>
</evidence>
<evidence type="ECO:0000256" key="2">
    <source>
        <dbReference type="ARBA" id="ARBA00022737"/>
    </source>
</evidence>
<dbReference type="SUPFAM" id="SSF57756">
    <property type="entry name" value="Retrovirus zinc finger-like domains"/>
    <property type="match status" value="4"/>
</dbReference>
<protein>
    <submittedName>
        <fullName evidence="8">Nucleic acid binding protein, putative</fullName>
    </submittedName>
</protein>
<dbReference type="InterPro" id="IPR036875">
    <property type="entry name" value="Znf_CCHC_sf"/>
</dbReference>
<dbReference type="OrthoDB" id="3863715at2759"/>
<dbReference type="RefSeq" id="XP_010703263.1">
    <property type="nucleotide sequence ID" value="XM_010704961.1"/>
</dbReference>
<dbReference type="eggNOG" id="KOG4400">
    <property type="taxonomic scope" value="Eukaryota"/>
</dbReference>
<dbReference type="EMBL" id="CP009404">
    <property type="protein sequence ID" value="AIO02463.1"/>
    <property type="molecule type" value="Genomic_DNA"/>
</dbReference>
<dbReference type="InterPro" id="IPR001878">
    <property type="entry name" value="Znf_CCHC"/>
</dbReference>
<evidence type="ECO:0000256" key="1">
    <source>
        <dbReference type="ARBA" id="ARBA00022723"/>
    </source>
</evidence>
<feature type="compositionally biased region" description="Basic and acidic residues" evidence="6">
    <location>
        <begin position="302"/>
        <end position="313"/>
    </location>
</feature>
<evidence type="ECO:0000256" key="5">
    <source>
        <dbReference type="PROSITE-ProRule" id="PRU00047"/>
    </source>
</evidence>
<evidence type="ECO:0000313" key="8">
    <source>
        <dbReference type="EMBL" id="AIO02463.1"/>
    </source>
</evidence>
<dbReference type="VEuPathDB" id="TriTrypDB:LPAL13_350040400"/>
<keyword evidence="1" id="KW-0479">Metal-binding</keyword>
<dbReference type="GO" id="GO:0003676">
    <property type="term" value="F:nucleic acid binding"/>
    <property type="evidence" value="ECO:0007669"/>
    <property type="project" value="InterPro"/>
</dbReference>
<feature type="domain" description="CCHC-type" evidence="7">
    <location>
        <begin position="69"/>
        <end position="85"/>
    </location>
</feature>
<sequence>MSSLSSPMPLAPPPALLPVEEPPIGTQPAAHLASDTYSQKTPFNSAASAVVCDNCKTRGHLRRNCPTIKCNLCKRLGHFRRDCPQDASKRVRSAENAPCDDVNFDEEYRWSVCRNCGSSRHIQANCPVRYQALECYQCHQLGHMMTTCPQTRCYNCGTFGHSSQICHSKPHCFQCSHSGHRSSECPMRSKGRLCYQCNEPGHEAANCPQGQLCRMCHRPGHFVARCPEVVCNLCHVKGHTAGACDNVHCDNCGRNHETVHCHQQYMSPVTHARVSEGRSASLPSECISDSAVQSNNSSMSRAPDDDRSNHGVEAHPPATASCVPVVPPYIPLDAPKRDERVAIVVDGSYFERCVALRRNRSDPAYYQGITDALRYTIDYIGDIFQREPFAFWLDTDTTAFTEFVETIMPLAHREQALRMTNMRKRHLTDEMNSGGSLPNVVTKLVGGMKRQRGYTENGPGHVWVQTGVDVATATCVIELFQDRRQFQQVVLLCGDADVYPAVEYCNTLRRSSHQHADSNPVRVCGTSDSISKMYGKHQDLTDFLPRLLLDRPSHTEGGRTIEFPTFKVFRSSC</sequence>
<evidence type="ECO:0000259" key="7">
    <source>
        <dbReference type="PROSITE" id="PS50158"/>
    </source>
</evidence>
<name>A0A088S236_LEIPA</name>
<keyword evidence="9" id="KW-1185">Reference proteome</keyword>
<dbReference type="GeneID" id="22579355"/>
<dbReference type="PROSITE" id="PS50158">
    <property type="entry name" value="ZF_CCHC"/>
    <property type="match status" value="6"/>
</dbReference>
<dbReference type="Gene3D" id="4.10.60.10">
    <property type="entry name" value="Zinc finger, CCHC-type"/>
    <property type="match status" value="4"/>
</dbReference>
<dbReference type="Proteomes" id="UP000063063">
    <property type="component" value="Chromosome 35"/>
</dbReference>
<dbReference type="AlphaFoldDB" id="A0A088S236"/>
<dbReference type="CDD" id="cd18722">
    <property type="entry name" value="PIN_NicB-like"/>
    <property type="match status" value="1"/>
</dbReference>
<dbReference type="PANTHER" id="PTHR47103">
    <property type="entry name" value="DNA-BINDING PROTEIN"/>
    <property type="match status" value="1"/>
</dbReference>
<keyword evidence="4" id="KW-0862">Zinc</keyword>
<evidence type="ECO:0000256" key="3">
    <source>
        <dbReference type="ARBA" id="ARBA00022771"/>
    </source>
</evidence>
<keyword evidence="2" id="KW-0677">Repeat</keyword>
<proteinExistence type="predicted"/>
<dbReference type="VEuPathDB" id="TriTrypDB:LPMP_353260"/>
<dbReference type="PANTHER" id="PTHR47103:SF8">
    <property type="entry name" value="DNA-BINDING PROTEIN"/>
    <property type="match status" value="1"/>
</dbReference>
<dbReference type="GO" id="GO:0008270">
    <property type="term" value="F:zinc ion binding"/>
    <property type="evidence" value="ECO:0007669"/>
    <property type="project" value="UniProtKB-KW"/>
</dbReference>
<feature type="region of interest" description="Disordered" evidence="6">
    <location>
        <begin position="1"/>
        <end position="29"/>
    </location>
</feature>
<gene>
    <name evidence="8" type="ORF">LPMP_353260</name>
</gene>